<dbReference type="PRINTS" id="PR00205">
    <property type="entry name" value="CADHERIN"/>
</dbReference>
<dbReference type="InterPro" id="IPR002126">
    <property type="entry name" value="Cadherin-like_dom"/>
</dbReference>
<evidence type="ECO:0000256" key="6">
    <source>
        <dbReference type="ARBA" id="ARBA00023136"/>
    </source>
</evidence>
<evidence type="ECO:0000256" key="5">
    <source>
        <dbReference type="ARBA" id="ARBA00022989"/>
    </source>
</evidence>
<evidence type="ECO:0000256" key="7">
    <source>
        <dbReference type="ARBA" id="ARBA00023180"/>
    </source>
</evidence>
<feature type="domain" description="Cadherin" evidence="11">
    <location>
        <begin position="662"/>
        <end position="806"/>
    </location>
</feature>
<evidence type="ECO:0000259" key="11">
    <source>
        <dbReference type="PROSITE" id="PS50268"/>
    </source>
</evidence>
<feature type="domain" description="Cadherin" evidence="11">
    <location>
        <begin position="98"/>
        <end position="157"/>
    </location>
</feature>
<feature type="domain" description="Cadherin" evidence="11">
    <location>
        <begin position="160"/>
        <end position="266"/>
    </location>
</feature>
<evidence type="ECO:0000313" key="13">
    <source>
        <dbReference type="Proteomes" id="UP001642540"/>
    </source>
</evidence>
<evidence type="ECO:0000256" key="3">
    <source>
        <dbReference type="ARBA" id="ARBA00022737"/>
    </source>
</evidence>
<feature type="domain" description="Cadherin" evidence="11">
    <location>
        <begin position="528"/>
        <end position="666"/>
    </location>
</feature>
<dbReference type="EMBL" id="CAXLJM020000038">
    <property type="protein sequence ID" value="CAL8106681.1"/>
    <property type="molecule type" value="Genomic_DNA"/>
</dbReference>
<comment type="caution">
    <text evidence="12">The sequence shown here is derived from an EMBL/GenBank/DDBJ whole genome shotgun (WGS) entry which is preliminary data.</text>
</comment>
<reference evidence="12 13" key="1">
    <citation type="submission" date="2024-08" db="EMBL/GenBank/DDBJ databases">
        <authorList>
            <person name="Cucini C."/>
            <person name="Frati F."/>
        </authorList>
    </citation>
    <scope>NUCLEOTIDE SEQUENCE [LARGE SCALE GENOMIC DNA]</scope>
</reference>
<dbReference type="PROSITE" id="PS00232">
    <property type="entry name" value="CADHERIN_1"/>
    <property type="match status" value="2"/>
</dbReference>
<organism evidence="12 13">
    <name type="scientific">Orchesella dallaii</name>
    <dbReference type="NCBI Taxonomy" id="48710"/>
    <lineage>
        <taxon>Eukaryota</taxon>
        <taxon>Metazoa</taxon>
        <taxon>Ecdysozoa</taxon>
        <taxon>Arthropoda</taxon>
        <taxon>Hexapoda</taxon>
        <taxon>Collembola</taxon>
        <taxon>Entomobryomorpha</taxon>
        <taxon>Entomobryoidea</taxon>
        <taxon>Orchesellidae</taxon>
        <taxon>Orchesellinae</taxon>
        <taxon>Orchesella</taxon>
    </lineage>
</organism>
<keyword evidence="7" id="KW-0325">Glycoprotein</keyword>
<dbReference type="PANTHER" id="PTHR24028">
    <property type="entry name" value="CADHERIN-87A"/>
    <property type="match status" value="1"/>
</dbReference>
<dbReference type="InterPro" id="IPR020894">
    <property type="entry name" value="Cadherin_CS"/>
</dbReference>
<dbReference type="CDD" id="cd11304">
    <property type="entry name" value="Cadherin_repeat"/>
    <property type="match status" value="4"/>
</dbReference>
<dbReference type="SMART" id="SM00112">
    <property type="entry name" value="CA"/>
    <property type="match status" value="10"/>
</dbReference>
<feature type="compositionally biased region" description="Acidic residues" evidence="9">
    <location>
        <begin position="1858"/>
        <end position="1870"/>
    </location>
</feature>
<evidence type="ECO:0000256" key="9">
    <source>
        <dbReference type="SAM" id="MobiDB-lite"/>
    </source>
</evidence>
<evidence type="ECO:0000256" key="8">
    <source>
        <dbReference type="PROSITE-ProRule" id="PRU00043"/>
    </source>
</evidence>
<keyword evidence="2 10" id="KW-0812">Transmembrane</keyword>
<proteinExistence type="predicted"/>
<evidence type="ECO:0000313" key="12">
    <source>
        <dbReference type="EMBL" id="CAL8106681.1"/>
    </source>
</evidence>
<accession>A0ABP1QKF9</accession>
<feature type="compositionally biased region" description="Polar residues" evidence="9">
    <location>
        <begin position="1835"/>
        <end position="1847"/>
    </location>
</feature>
<keyword evidence="6 10" id="KW-0472">Membrane</keyword>
<feature type="domain" description="Cadherin" evidence="11">
    <location>
        <begin position="968"/>
        <end position="1068"/>
    </location>
</feature>
<dbReference type="Proteomes" id="UP001642540">
    <property type="component" value="Unassembled WGS sequence"/>
</dbReference>
<feature type="domain" description="Cadherin" evidence="11">
    <location>
        <begin position="395"/>
        <end position="522"/>
    </location>
</feature>
<dbReference type="SUPFAM" id="SSF49313">
    <property type="entry name" value="Cadherin-like"/>
    <property type="match status" value="7"/>
</dbReference>
<feature type="domain" description="Cadherin" evidence="11">
    <location>
        <begin position="267"/>
        <end position="385"/>
    </location>
</feature>
<sequence>MSTLTPKTRPIGLSIWKLSMICLCFSVLFVDRAKGGFSDPILVPGDDPIEGVVVNPNGIQVTVKENVGEGLTGGFVIAKIMLTEPGEVQFLGEVNENFSVEPGDDEHTFWNLRQNNSMDFEKLASATFNLPIENPPDTNFKIISVIIEDVNDEIPRYDRTEPDPILPINELVLNPEELFKVIALDDDAEDMRLGLVYTVVEEGSGGGVPFRINDQGSVFLTEALDYYMKTSYRLNFTFKDQRAPFRESSHSLTIQVQDVPNRPPEFTRPPTARSVNEGFEVGKSLFAVEARDGDYGLNWNIKFELIDGNTPNLFEITDTGEVKVLREIDAEDQALLDIGLLYSFKILAKEIYDEDEYGNLPPEETESEIDVLLSIVDENDNPPTLCSARWTGCESSSSYSFSILEDHTGQVLNEPLLVKDIDSTTKYIRFSATFAASTPQKIIDAFSISPSQGIGEEEFQLVVKSVAALDFEDEFWHDANNEPKPVSFEIEIKSLDEEHPEHVATATVTATVTDVNDNTPTFQFQSEGQTQYEFMICENTPAGTTLKNIIPSTETPNACRDSTEGVDIEVSAVDLDITTKAFGQESVVYRWSSSSRTPPIDVNPKTGKMTMNDQGNFDYERFQEEIFVLEAVDSEGEGTFLANTVLISFKILDVNDVPVDLRIPTTRIEIFENTSFTEPVLEGIIVTDVDVTANIKITMSVINTFIRVTNSSDNITTWSEINGLAEDIDDWFELEIVDEQSNDTLKVARIILGGKLPDREGYGEKDVDRVDLSITAFDENSEIGEPPVSLVVTITLKDINDNPPTWPTGEDYSNHRIEYLEDEPWDEEEGDQSSDSEREIFKFRVIDPDIDTTFTFTKSNPECREKIDDLICDEILELIEISVPNDKIGSADLRRVQGKLIDREQREYFDGDSDVLEFLITVSDGENNLESKLSINVGDRNDNSPIFSEMYNETTWFVDELESTYKEIIKIEATDDDHPVKYGNVSYLIVDDGTEGDDNNGMGQFRISIQGGVLTAVPNAYNWNITKEYRVQIKAVDYYRPAQSSGSNPTVMFLNIRVNDQNNNRPEFVTSQGGIDNPLVEIKERDPVPNQPFDETIIIRDWDNSELDNGKVEVNILKIVKEKDGEEIEDPEFMELFELGELVENKAEYQWELPIIPLKNFTGLWGAYTITIEAFNGPNSDPPPEPCEGKYVIKILNENLNYPEFTYPEDNSTSIYLSIDDSGELETLIDLKTNQSVPNVLAADPDDGENGVVLYDLENHDETLDCRDHFEIHPNNGRITLKQRFTSDDAGNHCLLLVKAYDRGEEPKASYRTMDFLLLTESNTPPAFSSATLNVPISENDTAAYASISLATDFDIETENPLYNDVIYYFIKGGAIDVFDLKETESEDENGRPIRIPALWPKEVLDREEIDEYLVTIYATNNIRGDEVDIVNPEDVDPNNKQFLVVTVEVTDVKDTIPAFATAEIITGGFSTIRKTDEIITIVSVIDPDLDDPVSFEITSGFTPSDSSLPTTLDPFALSNTNNNTVEIMLKFDPQPNYKGHYRFQITATDTVGFSASTMCQMYMVTNENILKIYFFNAREFFTQERQTTLAKILSDSFSSRCNIDRVIVDTTGIGTTVVETHFIDLAKNEPVASSYIQDQQYRPDVFSNLTTQLTGEGFLLTPNGIGGPKADPESDKDQLTIYILMAGVAVLVVTLLIISASCFYNNRGLSRRVRALTATAFGSQKSDLNRLGVAMDAPNTNEFAIEGSNPVWTIDTEPKRFPDFDAESVGSGGSVLIGAEDEDYFRSSSKNPMFQAEDVVANYGSDNDMSDGRSYGQYDSKPWYDNQKSDHGDNNNAPFASRTTRNPLMDLGKSIDVDETEPYEPDETFYEGNADDAAMF</sequence>
<keyword evidence="3" id="KW-0677">Repeat</keyword>
<gene>
    <name evidence="12" type="ORF">ODALV1_LOCUS12433</name>
</gene>
<feature type="transmembrane region" description="Helical" evidence="10">
    <location>
        <begin position="1680"/>
        <end position="1705"/>
    </location>
</feature>
<keyword evidence="13" id="KW-1185">Reference proteome</keyword>
<evidence type="ECO:0000256" key="10">
    <source>
        <dbReference type="SAM" id="Phobius"/>
    </source>
</evidence>
<protein>
    <recommendedName>
        <fullName evidence="11">Cadherin domain-containing protein</fullName>
    </recommendedName>
</protein>
<feature type="domain" description="Cadherin" evidence="11">
    <location>
        <begin position="1329"/>
        <end position="1460"/>
    </location>
</feature>
<name>A0ABP1QKF9_9HEXA</name>
<feature type="transmembrane region" description="Helical" evidence="10">
    <location>
        <begin position="12"/>
        <end position="30"/>
    </location>
</feature>
<dbReference type="InterPro" id="IPR050174">
    <property type="entry name" value="Protocadherin/Cadherin-CA"/>
</dbReference>
<comment type="subcellular location">
    <subcellularLocation>
        <location evidence="1">Membrane</location>
        <topology evidence="1">Single-pass membrane protein</topology>
    </subcellularLocation>
</comment>
<evidence type="ECO:0000256" key="2">
    <source>
        <dbReference type="ARBA" id="ARBA00022692"/>
    </source>
</evidence>
<feature type="region of interest" description="Disordered" evidence="9">
    <location>
        <begin position="1805"/>
        <end position="1881"/>
    </location>
</feature>
<evidence type="ECO:0000256" key="4">
    <source>
        <dbReference type="ARBA" id="ARBA00022837"/>
    </source>
</evidence>
<feature type="domain" description="Cadherin" evidence="11">
    <location>
        <begin position="1211"/>
        <end position="1328"/>
    </location>
</feature>
<dbReference type="PROSITE" id="PS50268">
    <property type="entry name" value="CADHERIN_2"/>
    <property type="match status" value="10"/>
</dbReference>
<dbReference type="PANTHER" id="PTHR24028:SF328">
    <property type="entry name" value="CADHERIN-3"/>
    <property type="match status" value="1"/>
</dbReference>
<dbReference type="Gene3D" id="2.60.40.60">
    <property type="entry name" value="Cadherins"/>
    <property type="match status" value="7"/>
</dbReference>
<evidence type="ECO:0000256" key="1">
    <source>
        <dbReference type="ARBA" id="ARBA00004167"/>
    </source>
</evidence>
<feature type="domain" description="Cadherin" evidence="11">
    <location>
        <begin position="901"/>
        <end position="947"/>
    </location>
</feature>
<keyword evidence="4 8" id="KW-0106">Calcium</keyword>
<keyword evidence="5 10" id="KW-1133">Transmembrane helix</keyword>
<dbReference type="Pfam" id="PF00028">
    <property type="entry name" value="Cadherin"/>
    <property type="match status" value="1"/>
</dbReference>
<dbReference type="InterPro" id="IPR015919">
    <property type="entry name" value="Cadherin-like_sf"/>
</dbReference>